<name>A0A1I8G2R9_9PLAT</name>
<dbReference type="GO" id="GO:0003676">
    <property type="term" value="F:nucleic acid binding"/>
    <property type="evidence" value="ECO:0007669"/>
    <property type="project" value="InterPro"/>
</dbReference>
<dbReference type="Pfam" id="PF01534">
    <property type="entry name" value="Frizzled"/>
    <property type="match status" value="1"/>
</dbReference>
<feature type="compositionally biased region" description="Low complexity" evidence="11">
    <location>
        <begin position="32"/>
        <end position="46"/>
    </location>
</feature>
<evidence type="ECO:0000256" key="1">
    <source>
        <dbReference type="ARBA" id="ARBA00004141"/>
    </source>
</evidence>
<dbReference type="Gene3D" id="1.10.2000.10">
    <property type="entry name" value="Frizzled cysteine-rich domain"/>
    <property type="match status" value="1"/>
</dbReference>
<dbReference type="GO" id="GO:0016020">
    <property type="term" value="C:membrane"/>
    <property type="evidence" value="ECO:0007669"/>
    <property type="project" value="UniProtKB-SubCell"/>
</dbReference>
<evidence type="ECO:0000259" key="16">
    <source>
        <dbReference type="PROSITE" id="PS50261"/>
    </source>
</evidence>
<dbReference type="InterPro" id="IPR020067">
    <property type="entry name" value="Frizzled_dom"/>
</dbReference>
<feature type="region of interest" description="Disordered" evidence="11">
    <location>
        <begin position="114"/>
        <end position="134"/>
    </location>
</feature>
<evidence type="ECO:0000256" key="7">
    <source>
        <dbReference type="ARBA" id="ARBA00023157"/>
    </source>
</evidence>
<dbReference type="SUPFAM" id="SSF50630">
    <property type="entry name" value="Acid proteases"/>
    <property type="match status" value="1"/>
</dbReference>
<dbReference type="Pfam" id="PF01392">
    <property type="entry name" value="Fz"/>
    <property type="match status" value="1"/>
</dbReference>
<feature type="transmembrane region" description="Helical" evidence="12">
    <location>
        <begin position="1254"/>
        <end position="1276"/>
    </location>
</feature>
<dbReference type="SMART" id="SM01330">
    <property type="entry name" value="Frizzled"/>
    <property type="match status" value="1"/>
</dbReference>
<protein>
    <submittedName>
        <fullName evidence="18">Protein kinase domain-containing protein</fullName>
    </submittedName>
</protein>
<dbReference type="InterPro" id="IPR000539">
    <property type="entry name" value="Frizzled/Smoothened_7TM"/>
</dbReference>
<feature type="disulfide bond" evidence="10">
    <location>
        <begin position="1110"/>
        <end position="1134"/>
    </location>
</feature>
<dbReference type="Gene3D" id="2.40.70.10">
    <property type="entry name" value="Acid Proteases"/>
    <property type="match status" value="1"/>
</dbReference>
<evidence type="ECO:0000256" key="5">
    <source>
        <dbReference type="ARBA" id="ARBA00022989"/>
    </source>
</evidence>
<feature type="compositionally biased region" description="Polar residues" evidence="11">
    <location>
        <begin position="1194"/>
        <end position="1204"/>
    </location>
</feature>
<dbReference type="GO" id="GO:0035567">
    <property type="term" value="P:non-canonical Wnt signaling pathway"/>
    <property type="evidence" value="ECO:0007669"/>
    <property type="project" value="TreeGrafter"/>
</dbReference>
<dbReference type="InterPro" id="IPR015526">
    <property type="entry name" value="Frizzled/SFRP"/>
</dbReference>
<dbReference type="SMART" id="SM00327">
    <property type="entry name" value="VWA"/>
    <property type="match status" value="1"/>
</dbReference>
<feature type="region of interest" description="Disordered" evidence="11">
    <location>
        <begin position="1462"/>
        <end position="1489"/>
    </location>
</feature>
<feature type="domain" description="G-protein coupled receptors family 2 profile 2" evidence="16">
    <location>
        <begin position="1249"/>
        <end position="1449"/>
    </location>
</feature>
<evidence type="ECO:0000256" key="6">
    <source>
        <dbReference type="ARBA" id="ARBA00023136"/>
    </source>
</evidence>
<dbReference type="Gene3D" id="1.20.1070.10">
    <property type="entry name" value="Rhodopsin 7-helix transmembrane proteins"/>
    <property type="match status" value="1"/>
</dbReference>
<evidence type="ECO:0000259" key="15">
    <source>
        <dbReference type="PROSITE" id="PS50234"/>
    </source>
</evidence>
<dbReference type="InterPro" id="IPR021109">
    <property type="entry name" value="Peptidase_aspartic_dom_sf"/>
</dbReference>
<evidence type="ECO:0000313" key="17">
    <source>
        <dbReference type="Proteomes" id="UP000095280"/>
    </source>
</evidence>
<dbReference type="InterPro" id="IPR036790">
    <property type="entry name" value="Frizzled_dom_sf"/>
</dbReference>
<feature type="domain" description="CCHC-type" evidence="14">
    <location>
        <begin position="2688"/>
        <end position="2702"/>
    </location>
</feature>
<dbReference type="SMART" id="SM00063">
    <property type="entry name" value="FRI"/>
    <property type="match status" value="1"/>
</dbReference>
<dbReference type="WBParaSite" id="maker-uti_cns_0000724-snap-gene-0.5-mRNA-1">
    <property type="protein sequence ID" value="maker-uti_cns_0000724-snap-gene-0.5-mRNA-1"/>
    <property type="gene ID" value="maker-uti_cns_0000724-snap-gene-0.5"/>
</dbReference>
<dbReference type="CDD" id="cd00198">
    <property type="entry name" value="vWFA"/>
    <property type="match status" value="1"/>
</dbReference>
<keyword evidence="4 12" id="KW-0812">Transmembrane</keyword>
<dbReference type="Proteomes" id="UP000095280">
    <property type="component" value="Unplaced"/>
</dbReference>
<feature type="region of interest" description="Disordered" evidence="11">
    <location>
        <begin position="1"/>
        <end position="46"/>
    </location>
</feature>
<dbReference type="PROSITE" id="PS50038">
    <property type="entry name" value="FZ"/>
    <property type="match status" value="1"/>
</dbReference>
<evidence type="ECO:0000256" key="11">
    <source>
        <dbReference type="SAM" id="MobiDB-lite"/>
    </source>
</evidence>
<dbReference type="SUPFAM" id="SSF53300">
    <property type="entry name" value="vWA-like"/>
    <property type="match status" value="1"/>
</dbReference>
<evidence type="ECO:0000256" key="12">
    <source>
        <dbReference type="SAM" id="Phobius"/>
    </source>
</evidence>
<keyword evidence="17" id="KW-1185">Reference proteome</keyword>
<feature type="transmembrane region" description="Helical" evidence="12">
    <location>
        <begin position="1382"/>
        <end position="1403"/>
    </location>
</feature>
<dbReference type="PROSITE" id="PS50158">
    <property type="entry name" value="ZF_CCHC"/>
    <property type="match status" value="1"/>
</dbReference>
<sequence length="3332" mass="363304">RASAPLPLPAALPGREAPADRPRAVAAREEAGAASTGSLSQRSSSSRTSCSICSRFCSSDTASFSLMESSSLLMVSRLRSFAFSIVSSFTSTASIFDTMLPMLCSMRSTRLASTVNSSEDTPAPPPPPPPPLTPRRELLRRSSASAPRSAVERALAGRSRSDWIWSFRAACGVAMRNEYRLIANLLALQFAGHPALLLLVQHSVAVDVIFGKHRLDFAVSVASPGSRKGFSVVNDGQEHVDQHEEHEEHVQQEEDWPQDAVGVLQFVEIEVAQNDAEQREDGLLEFAEVFHLGAEDQVAQLGEGEEDDEEHHREADQILGAGAQGGAELGHGLVEADVLEDLHPGEEHGDGDGVVELQLPVGQEIEVGKFRLVFEQLGELVANGDGAVDVEPGAHQRDDDDQDVQPVPEALEVAQLVPLNLDDLLNNVVADEQHEDDLADQHNVVPRLHVAQQLDQQVDVGIVHSEVHEGYPGAAIDPQALLLNDSGRVVTVPSQVHVVAAAIVAGNLASVAAAVQLLLGGVVPSRGVHIAERAFLLNAGAVHGVAGFDFVFKVVRNGAAVIAHFYLAQAGHSEQFVLVVDKIHLARVAKVQVVVPVGLAAAVQLLLRRRRAAGAAARPDAGALRPRRHWWVTKRAILGNGDYRREILGNGDSRRAILGNGDYRREILGNGDSRRAILGNGDYRRAILGNDMDGATTSTVAMQAESHRSGQHMPGLGDGATTEKRRLQSEGDACRSLSAHRSITFWPGPTTEVQAEIDAAIDKPDDSSSSVQECVNNLAVKLDMDCEPAPADQTVIYYVIAAVARTLVKNRRCDSCRELLLEEDAAAQLDVDWVPAQASSFIDQINRGGLCQPTEFAFALGTHCWKIFEEIRRKETLKKEFMCAQQQQLVFCGLVDEMTDDALFLESFTHLTTCTHGHDVKTGLSKAFFNCMMKNLAKEVSGDSERGRKRKIAKLSNQPHCLKLSTLFSKTSRTVPVESSRRIPLNLETAMNSHVGNLTLLLFFTALLKSAALSTSAVVSLTGDEAASMSSRADQFCAPVPIRVPVCSKIRYNTTASFIAQDRVAFLLGNLQELVNTNCAPYLRLLACSVHLPLCNSDQSLLVRPCREFCSSVKGLCEAQLRRYGIEWPSHLNCDQLELEDNGSKKNLCLRPIEEEFNAQMMKKQPPPPHLPLPPPLSPQIVGASAGSGNGSGTVDSAATSTAPGSAVPDADWSSDAPKCSAAELPVGGVGGWCAKRCLSSYLFAKEDRDFADAWMLAWSVAAAACAILALVTFALEPGRFRYPERPVVWVAACHLVHAGAHLLRAALGPELACSRSSAALSGSRGELALVSRHAGQWCAAIFLLLYFSWLSGLLWWLALALCWHLSAARRWHHGLLAERTVWLHLLAWGAPLLLSVTLLVLHRIEGDELTHLCVVDGSRPADLLMFQVVPMATALLLGLGFLASALRSALLSAAAADSPFPADERRQDQRQADKSAGGGGAALSGSAEGASPEQRAARLSLFAFLFALPAACVLGRQRLRAGRAPRWTESLAAVLARPGCASRQGVNSIAGCRLSSRPSAAVYMLKIFMSLTAGLPAGLLLNVTYFHNRETSPPLNITYFHNRETSPPLNVTYFHNRETSPQLNVTYFHNRETSPPLNVTYFHNREASPLLNITYFHKHETSPPLNITYFHNREASPPLNITYFHKHETSPPLNVTYFHNRETSPLLNVTYFHKHEASPPLNVTYFHNREASPPLNITYFHNREASPLLNVTYFHKHEASPPLNITYFHKHETSPPLNVTYFHNRETSPPLNVTYFHNRETSPPLNIRIDHNTTATLLSDRRRIPPVISSEHQSEEHHMLAICEDCDISIIPSLQLQSTKPIRSLRITWSPTVEFLIGLSRHCKNPLHKSPLYLHGQCDLVPAVSLIIGYDFEIDSKKTLVGSSAVSTKSKINFRLVVEPDKQRVVIAMDMSGSMGHESRFYNMIATVIHYLRFQLETGSECALIFFDIKANVLHNLVKVDSAVIRERLVKSVMSLRPSGDTCIGAAALLAMAVLGEDPKSPTRNSVGQIVLFSDGEEICSGALDSAINALSKTSLKVDTIRFGDQADMRMSRLSEVTGGQQFFGPVTTSGLAALDLTLSLLATSSDTAWANETVALASQTVSLDFHRPLQFRIDASVRHDLVFWLFFPGESFLPGKLRLELRSPSGKEFNCSAGNSAVCTFESAARTATVKVPDKSIENPQPWDTRFRPGSTLGRPVPTRFDLRAPRLSLDLLSDVALTYSSIGRTSAGPRSVTAKLSSAPQVSSPIGQRSDTAQHHQLRLIYISASSLQRIAASLDTGRRGVLLVDRARAPDELTAFNAVDRIVSWALFITSALSLDFVTSGGWIVQCQDLRVDFLLIHERTVESSVRVKSDFTVLAYRRDVLLSFKPPGGARYNCMDILMAAKIYFAGRQAYRAARELACLPHPATLKRHIGGLGSVGTDKDCQLIIEAHLKCCSPLQRICSIVFDEVYVQPSLRLRGGHRSPVCRTKSIKYWPSTLMFGGVVQMETRLFGVKATSSMVFLSKMDFLVTIGLESPAPSQQRLSALLPLPSRWSQLSSSATRQFRMSFKPRLLNTLRICLVNASRTDSRESFPFIVKVMEAAITYQWIRLWLVLASAACSSMRSFKLRHQITRHPHVVSMMSPMKRLCLSAKHLAAKCPFMKKACFKCGKMGHTAAACRGGADSAGAEPRSQVAAVEEESQDCGSLNTLPSAAAKVPPYITTVLLNGVSCQMEIDTGAAVSLISARAYHDLLGGAPELERTPIRLRNYCGQPVSVLGQISVSAEIPGKAKQLLPLLVVSGSGSSLIGRNWLAVLPLNWGSVKQLHEASAPKDQQVQKLLERDRNFEEGDGVLVRDFNGPEKWAPASVSRQTGPLSYECRLPDERIVRRHADHLVPATISPEQAAGSAQSGGAAPQLLTPSVTTSEAPPPSLPPPLLPPPMLRRSERTTRAPDRLTYDGVVQEPVDFEVRVQLQQDLPKLISGLNGTAGRDPDAKALGFCRSPLLAKTSLPSFLGQFSFGRSSRRLRLLSSELHQMKMQPSVLTDLTTLTGRPARSWLMSAVSMVRQALSSSSAVRSCSSPKTMTAGWSLTFETNRRRAVEEVGHRLGLKAAAIRTNRGDARVEPRIKKSLGETGRNRSEAAPACTAHGGEANFGAVDLRSLRTNDAIKGEKKRADGAALWYFNANLPPLGLRVSHEGPGLSSKNIVGEPGLNRVRKIRFGEFNEKPALSGAETADRLNCQFTRPRLHCSNPQMRVVRRRIKALPRAAGDAPVCSADGIEHAIKRSKLSKAISPDGTPLLRKSLLNCPSG</sequence>
<feature type="region of interest" description="Disordered" evidence="11">
    <location>
        <begin position="1161"/>
        <end position="1210"/>
    </location>
</feature>
<dbReference type="InterPro" id="IPR002035">
    <property type="entry name" value="VWF_A"/>
</dbReference>
<dbReference type="PRINTS" id="PR00489">
    <property type="entry name" value="FRIZZLED"/>
</dbReference>
<evidence type="ECO:0000256" key="2">
    <source>
        <dbReference type="ARBA" id="ARBA00008077"/>
    </source>
</evidence>
<keyword evidence="3" id="KW-0217">Developmental protein</keyword>
<evidence type="ECO:0000313" key="18">
    <source>
        <dbReference type="WBParaSite" id="maker-uti_cns_0000724-snap-gene-0.5-mRNA-1"/>
    </source>
</evidence>
<feature type="domain" description="FZ" evidence="13">
    <location>
        <begin position="1032"/>
        <end position="1152"/>
    </location>
</feature>
<feature type="compositionally biased region" description="Basic and acidic residues" evidence="11">
    <location>
        <begin position="17"/>
        <end position="31"/>
    </location>
</feature>
<feature type="transmembrane region" description="Helical" evidence="12">
    <location>
        <begin position="1338"/>
        <end position="1362"/>
    </location>
</feature>
<keyword evidence="5 12" id="KW-1133">Transmembrane helix</keyword>
<dbReference type="GO" id="GO:0017147">
    <property type="term" value="F:Wnt-protein binding"/>
    <property type="evidence" value="ECO:0007669"/>
    <property type="project" value="TreeGrafter"/>
</dbReference>
<evidence type="ECO:0000256" key="3">
    <source>
        <dbReference type="ARBA" id="ARBA00022473"/>
    </source>
</evidence>
<dbReference type="Pfam" id="PF13519">
    <property type="entry name" value="VWA_2"/>
    <property type="match status" value="1"/>
</dbReference>
<evidence type="ECO:0000256" key="8">
    <source>
        <dbReference type="ARBA" id="ARBA00023170"/>
    </source>
</evidence>
<keyword evidence="9" id="KW-0479">Metal-binding</keyword>
<evidence type="ECO:0000256" key="10">
    <source>
        <dbReference type="PROSITE-ProRule" id="PRU00090"/>
    </source>
</evidence>
<dbReference type="GO" id="GO:0060070">
    <property type="term" value="P:canonical Wnt signaling pathway"/>
    <property type="evidence" value="ECO:0007669"/>
    <property type="project" value="TreeGrafter"/>
</dbReference>
<dbReference type="InterPro" id="IPR001878">
    <property type="entry name" value="Znf_CCHC"/>
</dbReference>
<dbReference type="GO" id="GO:0008270">
    <property type="term" value="F:zinc ion binding"/>
    <property type="evidence" value="ECO:0007669"/>
    <property type="project" value="UniProtKB-KW"/>
</dbReference>
<dbReference type="Gene3D" id="3.40.50.410">
    <property type="entry name" value="von Willebrand factor, type A domain"/>
    <property type="match status" value="1"/>
</dbReference>
<dbReference type="SMART" id="SM00343">
    <property type="entry name" value="ZnF_C2HC"/>
    <property type="match status" value="1"/>
</dbReference>
<dbReference type="InterPro" id="IPR036465">
    <property type="entry name" value="vWFA_dom_sf"/>
</dbReference>
<feature type="domain" description="VWFA" evidence="15">
    <location>
        <begin position="1945"/>
        <end position="2122"/>
    </location>
</feature>
<feature type="region of interest" description="Disordered" evidence="11">
    <location>
        <begin position="2924"/>
        <end position="2965"/>
    </location>
</feature>
<dbReference type="SUPFAM" id="SSF63501">
    <property type="entry name" value="Frizzled cysteine-rich domain"/>
    <property type="match status" value="1"/>
</dbReference>
<comment type="similarity">
    <text evidence="2">Belongs to the G-protein coupled receptor Fz/Smo family.</text>
</comment>
<feature type="transmembrane region" description="Helical" evidence="12">
    <location>
        <begin position="1424"/>
        <end position="1444"/>
    </location>
</feature>
<dbReference type="PANTHER" id="PTHR11309:SF99">
    <property type="entry name" value="FRIZZLED-4"/>
    <property type="match status" value="1"/>
</dbReference>
<dbReference type="CDD" id="cd07066">
    <property type="entry name" value="CRD_FZ"/>
    <property type="match status" value="1"/>
</dbReference>
<dbReference type="GO" id="GO:0004888">
    <property type="term" value="F:transmembrane signaling receptor activity"/>
    <property type="evidence" value="ECO:0007669"/>
    <property type="project" value="InterPro"/>
</dbReference>
<dbReference type="PROSITE" id="PS50261">
    <property type="entry name" value="G_PROTEIN_RECEP_F2_4"/>
    <property type="match status" value="1"/>
</dbReference>
<keyword evidence="9" id="KW-0863">Zinc-finger</keyword>
<dbReference type="PROSITE" id="PS50234">
    <property type="entry name" value="VWFA"/>
    <property type="match status" value="1"/>
</dbReference>
<keyword evidence="9" id="KW-0862">Zinc</keyword>
<evidence type="ECO:0000259" key="14">
    <source>
        <dbReference type="PROSITE" id="PS50158"/>
    </source>
</evidence>
<feature type="disulfide bond" evidence="10">
    <location>
        <begin position="1079"/>
        <end position="1117"/>
    </location>
</feature>
<feature type="compositionally biased region" description="Low complexity" evidence="11">
    <location>
        <begin position="2925"/>
        <end position="2936"/>
    </location>
</feature>
<reference evidence="18" key="1">
    <citation type="submission" date="2016-11" db="UniProtKB">
        <authorList>
            <consortium name="WormBaseParasite"/>
        </authorList>
    </citation>
    <scope>IDENTIFICATION</scope>
</reference>
<feature type="compositionally biased region" description="Pro residues" evidence="11">
    <location>
        <begin position="1165"/>
        <end position="1178"/>
    </location>
</feature>
<feature type="compositionally biased region" description="Pro residues" evidence="11">
    <location>
        <begin position="1"/>
        <end position="10"/>
    </location>
</feature>
<evidence type="ECO:0000256" key="4">
    <source>
        <dbReference type="ARBA" id="ARBA00022692"/>
    </source>
</evidence>
<comment type="caution">
    <text evidence="10">Lacks conserved residue(s) required for the propagation of feature annotation.</text>
</comment>
<accession>A0A1I8G2R9</accession>
<comment type="subcellular location">
    <subcellularLocation>
        <location evidence="1">Membrane</location>
        <topology evidence="1">Multi-pass membrane protein</topology>
    </subcellularLocation>
</comment>
<proteinExistence type="inferred from homology"/>
<organism evidence="17 18">
    <name type="scientific">Macrostomum lignano</name>
    <dbReference type="NCBI Taxonomy" id="282301"/>
    <lineage>
        <taxon>Eukaryota</taxon>
        <taxon>Metazoa</taxon>
        <taxon>Spiralia</taxon>
        <taxon>Lophotrochozoa</taxon>
        <taxon>Platyhelminthes</taxon>
        <taxon>Rhabditophora</taxon>
        <taxon>Macrostomorpha</taxon>
        <taxon>Macrostomida</taxon>
        <taxon>Macrostomidae</taxon>
        <taxon>Macrostomum</taxon>
    </lineage>
</organism>
<dbReference type="InterPro" id="IPR017981">
    <property type="entry name" value="GPCR_2-like_7TM"/>
</dbReference>
<dbReference type="PANTHER" id="PTHR11309">
    <property type="entry name" value="FRIZZLED"/>
    <property type="match status" value="1"/>
</dbReference>
<keyword evidence="8" id="KW-0675">Receptor</keyword>
<evidence type="ECO:0000259" key="13">
    <source>
        <dbReference type="PROSITE" id="PS50038"/>
    </source>
</evidence>
<keyword evidence="7 10" id="KW-1015">Disulfide bond</keyword>
<feature type="compositionally biased region" description="Basic and acidic residues" evidence="11">
    <location>
        <begin position="1463"/>
        <end position="1474"/>
    </location>
</feature>
<feature type="compositionally biased region" description="Pro residues" evidence="11">
    <location>
        <begin position="2949"/>
        <end position="2963"/>
    </location>
</feature>
<evidence type="ECO:0000256" key="9">
    <source>
        <dbReference type="PROSITE-ProRule" id="PRU00047"/>
    </source>
</evidence>
<feature type="compositionally biased region" description="Pro residues" evidence="11">
    <location>
        <begin position="122"/>
        <end position="133"/>
    </location>
</feature>
<dbReference type="GO" id="GO:0005615">
    <property type="term" value="C:extracellular space"/>
    <property type="evidence" value="ECO:0007669"/>
    <property type="project" value="TreeGrafter"/>
</dbReference>
<keyword evidence="6 12" id="KW-0472">Membrane</keyword>